<dbReference type="Pfam" id="PF02522">
    <property type="entry name" value="Antibiotic_NAT"/>
    <property type="match status" value="1"/>
</dbReference>
<evidence type="ECO:0000256" key="3">
    <source>
        <dbReference type="ARBA" id="ARBA00022679"/>
    </source>
</evidence>
<evidence type="ECO:0000256" key="4">
    <source>
        <dbReference type="ARBA" id="ARBA00023315"/>
    </source>
</evidence>
<dbReference type="PANTHER" id="PTHR11104">
    <property type="entry name" value="AMINOGLYCOSIDE N3-ACETYLTRANSFERASE"/>
    <property type="match status" value="1"/>
</dbReference>
<name>A0A2R4MJT0_9HYPH</name>
<dbReference type="EMBL" id="CP021332">
    <property type="protein sequence ID" value="AVX06241.1"/>
    <property type="molecule type" value="Genomic_DNA"/>
</dbReference>
<sequence length="819" mass="91779">MTVANREAFFSALHSVLGNKPGLAVIHSSLAALAPPGGLEKWDALYAIDQLVRMGWTLVFPAFTFSFTRTGRFDCRNTPSETGILADWVKESFPQATRTRHPIYSFVVVGSLKQEISNCVSRTTFGDTSPFALFEKYNASIVMLGATWSSCTPFHRYEELAEVPYRHFKEFNGEIIRDGERINTKAVMYVRDLDLDARNDWSNLVQQLRSHDAIQTTPLWRAQIEATTMGEIAKSARSLLSDDPLSFIGNAAEVRHRLELRVEAARLEPFRIALLGSSNLDIAGHELMAQLKTLLPGRRCINYLAPFGQLGQQIMNSGSALWNFSAELTIFADRIEDLLGLPALDLAEPENALDAVQDYANLVCHYAKTNGGTIVVHRFSTTHTHNVERMNELRNITEQANKLLEDQLQSIPGVIWIDLATEYASGTAPYDPRLWHLGRIPYTKAFTAKISKRWAGIVLAQLGKTVRLLVLDLDNTMWGGVLGEDGPEGILLGGDFPGNAFSYFQRTIKSLAARGLALAVCSKNDESLALDVLENHAAMILRPDDLVAYRVNWQPKWQNIREIALSLDLGLESVMFIDDNPVEREAIKLNLPMVKVLDLPQDPTFYTDALLASPFLEVLQTGKEDRKRVASYKARQKINLERSSAASMEDFLCGLQMQLFIQPLNGDNITRAAQLCQKTNQFNTTTRRYSARDLDEMKSSGCDVAVVGLQDKFSERENIGLIILRPDREESAGVIDLFLMSCRVLGRTVETAVLNWASTRAHNRGWVKLRGEIIETPRNTPVRNVFEENGFHACELPGHWERNAAPALIPDWFALHDQF</sequence>
<keyword evidence="6" id="KW-1185">Reference proteome</keyword>
<dbReference type="KEGG" id="mmyr:MXMO3_03738"/>
<dbReference type="Gene3D" id="3.40.50.1110">
    <property type="entry name" value="SGNH hydrolase"/>
    <property type="match status" value="1"/>
</dbReference>
<dbReference type="InterPro" id="IPR036514">
    <property type="entry name" value="SGNH_hydro_sf"/>
</dbReference>
<dbReference type="GO" id="GO:0046353">
    <property type="term" value="F:aminoglycoside 3-N-acetyltransferase activity"/>
    <property type="evidence" value="ECO:0007669"/>
    <property type="project" value="UniProtKB-EC"/>
</dbReference>
<dbReference type="InterPro" id="IPR036412">
    <property type="entry name" value="HAD-like_sf"/>
</dbReference>
<evidence type="ECO:0000256" key="2">
    <source>
        <dbReference type="ARBA" id="ARBA00012882"/>
    </source>
</evidence>
<proteinExistence type="inferred from homology"/>
<evidence type="ECO:0000256" key="1">
    <source>
        <dbReference type="ARBA" id="ARBA00006383"/>
    </source>
</evidence>
<dbReference type="Proteomes" id="UP000258927">
    <property type="component" value="Plasmid pHL2708Y3"/>
</dbReference>
<dbReference type="RefSeq" id="WP_162889379.1">
    <property type="nucleotide sequence ID" value="NZ_CP021332.1"/>
</dbReference>
<evidence type="ECO:0000313" key="6">
    <source>
        <dbReference type="Proteomes" id="UP000258927"/>
    </source>
</evidence>
<dbReference type="EC" id="2.3.1.81" evidence="2"/>
<dbReference type="GO" id="GO:0016788">
    <property type="term" value="F:hydrolase activity, acting on ester bonds"/>
    <property type="evidence" value="ECO:0007669"/>
    <property type="project" value="UniProtKB-ARBA"/>
</dbReference>
<dbReference type="PANTHER" id="PTHR11104:SF0">
    <property type="entry name" value="SPBETA PROPHAGE-DERIVED AMINOGLYCOSIDE N(3')-ACETYLTRANSFERASE-LIKE PROTEIN YOKD"/>
    <property type="match status" value="1"/>
</dbReference>
<dbReference type="GO" id="GO:0046677">
    <property type="term" value="P:response to antibiotic"/>
    <property type="evidence" value="ECO:0007669"/>
    <property type="project" value="InterPro"/>
</dbReference>
<dbReference type="InterPro" id="IPR003679">
    <property type="entry name" value="Amioglycoside_AcTrfase"/>
</dbReference>
<dbReference type="NCBIfam" id="TIGR01681">
    <property type="entry name" value="HAD-SF-IIIC"/>
    <property type="match status" value="1"/>
</dbReference>
<keyword evidence="4" id="KW-0012">Acyltransferase</keyword>
<dbReference type="SUPFAM" id="SSF110710">
    <property type="entry name" value="TTHA0583/YokD-like"/>
    <property type="match status" value="1"/>
</dbReference>
<organism evidence="5 6">
    <name type="scientific">Maritalea myrionectae</name>
    <dbReference type="NCBI Taxonomy" id="454601"/>
    <lineage>
        <taxon>Bacteria</taxon>
        <taxon>Pseudomonadati</taxon>
        <taxon>Pseudomonadota</taxon>
        <taxon>Alphaproteobacteria</taxon>
        <taxon>Hyphomicrobiales</taxon>
        <taxon>Devosiaceae</taxon>
        <taxon>Maritalea</taxon>
    </lineage>
</organism>
<dbReference type="InterPro" id="IPR028345">
    <property type="entry name" value="Antibiotic_NAT-like"/>
</dbReference>
<dbReference type="NCBIfam" id="TIGR01686">
    <property type="entry name" value="FkbH"/>
    <property type="match status" value="1"/>
</dbReference>
<dbReference type="AlphaFoldDB" id="A0A2R4MJT0"/>
<dbReference type="Gene3D" id="3.40.50.1000">
    <property type="entry name" value="HAD superfamily/HAD-like"/>
    <property type="match status" value="1"/>
</dbReference>
<geneLocation type="plasmid" evidence="6">
    <name>phl2708y3</name>
</geneLocation>
<reference evidence="5 6" key="1">
    <citation type="submission" date="2017-05" db="EMBL/GenBank/DDBJ databases">
        <title>Genome Analysis of Maritalea myrionectae HL2708#5.</title>
        <authorList>
            <consortium name="Cotde Inc.-PKNU"/>
            <person name="Jang D."/>
            <person name="Oh H.-M."/>
        </authorList>
    </citation>
    <scope>NUCLEOTIDE SEQUENCE [LARGE SCALE GENOMIC DNA]</scope>
    <source>
        <strain evidence="5 6">HL2708#5</strain>
        <plasmid evidence="6">phl2708y3</plasmid>
    </source>
</reference>
<evidence type="ECO:0000313" key="5">
    <source>
        <dbReference type="EMBL" id="AVX06241.1"/>
    </source>
</evidence>
<accession>A0A2R4MJT0</accession>
<keyword evidence="3 5" id="KW-0808">Transferase</keyword>
<gene>
    <name evidence="5" type="ORF">MXMO3_03738</name>
</gene>
<dbReference type="InterPro" id="IPR010037">
    <property type="entry name" value="FkbH_domain"/>
</dbReference>
<dbReference type="InterPro" id="IPR023214">
    <property type="entry name" value="HAD_sf"/>
</dbReference>
<dbReference type="SUPFAM" id="SSF56784">
    <property type="entry name" value="HAD-like"/>
    <property type="match status" value="1"/>
</dbReference>
<keyword evidence="5" id="KW-0614">Plasmid</keyword>
<dbReference type="InterPro" id="IPR010033">
    <property type="entry name" value="HAD_SF_ppase_IIIC"/>
</dbReference>
<comment type="similarity">
    <text evidence="1">Belongs to the antibiotic N-acetyltransferase family.</text>
</comment>
<protein>
    <recommendedName>
        <fullName evidence="2">aminoglycoside N(3)-acetyltransferase</fullName>
        <ecNumber evidence="2">2.3.1.81</ecNumber>
    </recommendedName>
</protein>